<dbReference type="AlphaFoldDB" id="A0A494ZTK8"/>
<protein>
    <submittedName>
        <fullName evidence="1">Uncharacterized protein</fullName>
    </submittedName>
</protein>
<organism evidence="1 2">
    <name type="scientific">Oceanobacillus halophilus</name>
    <dbReference type="NCBI Taxonomy" id="930130"/>
    <lineage>
        <taxon>Bacteria</taxon>
        <taxon>Bacillati</taxon>
        <taxon>Bacillota</taxon>
        <taxon>Bacilli</taxon>
        <taxon>Bacillales</taxon>
        <taxon>Bacillaceae</taxon>
        <taxon>Oceanobacillus</taxon>
    </lineage>
</organism>
<comment type="caution">
    <text evidence="1">The sequence shown here is derived from an EMBL/GenBank/DDBJ whole genome shotgun (WGS) entry which is preliminary data.</text>
</comment>
<evidence type="ECO:0000313" key="1">
    <source>
        <dbReference type="EMBL" id="RKQ28665.1"/>
    </source>
</evidence>
<gene>
    <name evidence="1" type="ORF">D8M06_18515</name>
</gene>
<accession>A0A494ZTK8</accession>
<reference evidence="1 2" key="1">
    <citation type="journal article" date="2016" name="Int. J. Syst. Evol. Microbiol.">
        <title>Oceanobacillus halophilus sp. nov., a novel moderately halophilic bacterium from a hypersaline lake.</title>
        <authorList>
            <person name="Amoozegar M.A."/>
            <person name="Bagheri M."/>
            <person name="Makhdoumi A."/>
            <person name="Nikou M.M."/>
            <person name="Fazeli S.A.S."/>
            <person name="Schumann P."/>
            <person name="Sproer C."/>
            <person name="Sanchez-Porro C."/>
            <person name="Ventosa A."/>
        </authorList>
    </citation>
    <scope>NUCLEOTIDE SEQUENCE [LARGE SCALE GENOMIC DNA]</scope>
    <source>
        <strain evidence="1 2">DSM 23996</strain>
    </source>
</reference>
<dbReference type="EMBL" id="RBZP01000028">
    <property type="protein sequence ID" value="RKQ28665.1"/>
    <property type="molecule type" value="Genomic_DNA"/>
</dbReference>
<dbReference type="OrthoDB" id="2428246at2"/>
<evidence type="ECO:0000313" key="2">
    <source>
        <dbReference type="Proteomes" id="UP000269301"/>
    </source>
</evidence>
<dbReference type="Proteomes" id="UP000269301">
    <property type="component" value="Unassembled WGS sequence"/>
</dbReference>
<name>A0A494ZTK8_9BACI</name>
<proteinExistence type="predicted"/>
<dbReference type="RefSeq" id="WP_121206068.1">
    <property type="nucleotide sequence ID" value="NZ_RBZP01000028.1"/>
</dbReference>
<keyword evidence="2" id="KW-1185">Reference proteome</keyword>
<sequence length="149" mass="17886">MSIGKEFELIYEGNVIDYEERLIRNAEQELLQDKPGKWCKVANQYTRQLTIISYNPYPEEEDPLDNDDVEGLPSIKHIYMNTEYPNFYRWGFQGGRTGNHRIIYAIHNYYRVIMLHYFDKHYNGSIKRDNIIPAEVNYENYCKDDPNLY</sequence>